<dbReference type="OrthoDB" id="103335at2"/>
<keyword evidence="5" id="KW-1185">Reference proteome</keyword>
<dbReference type="PANTHER" id="PTHR24412">
    <property type="entry name" value="KELCH PROTEIN"/>
    <property type="match status" value="1"/>
</dbReference>
<dbReference type="PANTHER" id="PTHR24412:SF489">
    <property type="entry name" value="RING FINGER DOMAIN AND KELCH REPEAT-CONTAINING PROTEIN DDB_G0271372"/>
    <property type="match status" value="1"/>
</dbReference>
<evidence type="ECO:0000256" key="2">
    <source>
        <dbReference type="ARBA" id="ARBA00022737"/>
    </source>
</evidence>
<keyword evidence="3" id="KW-0732">Signal</keyword>
<dbReference type="EMBL" id="QCXX01000004">
    <property type="protein sequence ID" value="PUV23356.1"/>
    <property type="molecule type" value="Genomic_DNA"/>
</dbReference>
<dbReference type="Gene3D" id="2.120.10.80">
    <property type="entry name" value="Kelch-type beta propeller"/>
    <property type="match status" value="2"/>
</dbReference>
<feature type="chain" id="PRO_5016777786" description="Galactose oxidase" evidence="3">
    <location>
        <begin position="22"/>
        <end position="342"/>
    </location>
</feature>
<keyword evidence="1" id="KW-0880">Kelch repeat</keyword>
<keyword evidence="2" id="KW-0677">Repeat</keyword>
<dbReference type="Proteomes" id="UP000250831">
    <property type="component" value="Unassembled WGS sequence"/>
</dbReference>
<dbReference type="InterPro" id="IPR015915">
    <property type="entry name" value="Kelch-typ_b-propeller"/>
</dbReference>
<proteinExistence type="predicted"/>
<sequence>MNKKNWLLVLLAFVFTVTTFSSCKKSDDDNDSDKSDEWFEKAAFKGPQTSSAASFLINNIAYVSTGLASNAGGKPFRVQDTYAYDAASNTWAEKAPFTGVARNGAIGFSIGNIGYIGGGNDGTNNLKDFYKFDPTADNGKGAWSPIAPLPIPLSNAVAFTLNGAAYVGTGETVVNGGTTNTNEFYKYDPTANTWQAINDAPFSAKRKSAFSFVVSNVAYVGGGISNGSYPKDFYKFDGSKWTKLNDLNRADDTYTYDLTRSSAAAFAINGTPFVVGGYKNAVINSVWKYNVGGDYWTNDNGNFAGSARQDAIGFAVGGNGYVTTGLNGSTRFDDTWVFTPIY</sequence>
<evidence type="ECO:0000313" key="4">
    <source>
        <dbReference type="EMBL" id="PUV23356.1"/>
    </source>
</evidence>
<organism evidence="4 5">
    <name type="scientific">Sphingobacterium athyrii</name>
    <dbReference type="NCBI Taxonomy" id="2152717"/>
    <lineage>
        <taxon>Bacteria</taxon>
        <taxon>Pseudomonadati</taxon>
        <taxon>Bacteroidota</taxon>
        <taxon>Sphingobacteriia</taxon>
        <taxon>Sphingobacteriales</taxon>
        <taxon>Sphingobacteriaceae</taxon>
        <taxon>Sphingobacterium</taxon>
    </lineage>
</organism>
<evidence type="ECO:0000256" key="1">
    <source>
        <dbReference type="ARBA" id="ARBA00022441"/>
    </source>
</evidence>
<reference evidence="4 5" key="1">
    <citation type="submission" date="2018-04" db="EMBL/GenBank/DDBJ databases">
        <title>Sphingobacterium sp. M46 Genome.</title>
        <authorList>
            <person name="Cheng J."/>
            <person name="Li Y."/>
        </authorList>
    </citation>
    <scope>NUCLEOTIDE SEQUENCE [LARGE SCALE GENOMIC DNA]</scope>
    <source>
        <strain evidence="4 5">M46</strain>
    </source>
</reference>
<dbReference type="RefSeq" id="WP_108634706.1">
    <property type="nucleotide sequence ID" value="NZ_DAMCKI010000017.1"/>
</dbReference>
<evidence type="ECO:0000313" key="5">
    <source>
        <dbReference type="Proteomes" id="UP000250831"/>
    </source>
</evidence>
<protein>
    <recommendedName>
        <fullName evidence="6">Galactose oxidase</fullName>
    </recommendedName>
</protein>
<evidence type="ECO:0000256" key="3">
    <source>
        <dbReference type="SAM" id="SignalP"/>
    </source>
</evidence>
<name>A0A363NRC4_9SPHI</name>
<dbReference type="PROSITE" id="PS51257">
    <property type="entry name" value="PROKAR_LIPOPROTEIN"/>
    <property type="match status" value="1"/>
</dbReference>
<accession>A0A363NRC4</accession>
<comment type="caution">
    <text evidence="4">The sequence shown here is derived from an EMBL/GenBank/DDBJ whole genome shotgun (WGS) entry which is preliminary data.</text>
</comment>
<dbReference type="SUPFAM" id="SSF117281">
    <property type="entry name" value="Kelch motif"/>
    <property type="match status" value="2"/>
</dbReference>
<evidence type="ECO:0008006" key="6">
    <source>
        <dbReference type="Google" id="ProtNLM"/>
    </source>
</evidence>
<dbReference type="AlphaFoldDB" id="A0A363NRC4"/>
<feature type="signal peptide" evidence="3">
    <location>
        <begin position="1"/>
        <end position="21"/>
    </location>
</feature>
<gene>
    <name evidence="4" type="ORF">DCO56_15615</name>
</gene>